<protein>
    <recommendedName>
        <fullName evidence="6">Transmembrane protein</fullName>
    </recommendedName>
</protein>
<dbReference type="Proteomes" id="UP001215598">
    <property type="component" value="Unassembled WGS sequence"/>
</dbReference>
<keyword evidence="2" id="KW-0812">Transmembrane</keyword>
<evidence type="ECO:0008006" key="6">
    <source>
        <dbReference type="Google" id="ProtNLM"/>
    </source>
</evidence>
<evidence type="ECO:0000256" key="3">
    <source>
        <dbReference type="SAM" id="SignalP"/>
    </source>
</evidence>
<feature type="compositionally biased region" description="Polar residues" evidence="1">
    <location>
        <begin position="343"/>
        <end position="373"/>
    </location>
</feature>
<feature type="compositionally biased region" description="Low complexity" evidence="1">
    <location>
        <begin position="177"/>
        <end position="190"/>
    </location>
</feature>
<feature type="compositionally biased region" description="Polar residues" evidence="1">
    <location>
        <begin position="284"/>
        <end position="298"/>
    </location>
</feature>
<name>A0AAD7NPG6_9AGAR</name>
<feature type="region of interest" description="Disordered" evidence="1">
    <location>
        <begin position="460"/>
        <end position="482"/>
    </location>
</feature>
<evidence type="ECO:0000256" key="2">
    <source>
        <dbReference type="SAM" id="Phobius"/>
    </source>
</evidence>
<feature type="region of interest" description="Disordered" evidence="1">
    <location>
        <begin position="166"/>
        <end position="202"/>
    </location>
</feature>
<feature type="region of interest" description="Disordered" evidence="1">
    <location>
        <begin position="281"/>
        <end position="375"/>
    </location>
</feature>
<dbReference type="EMBL" id="JARKIB010000017">
    <property type="protein sequence ID" value="KAJ7770006.1"/>
    <property type="molecule type" value="Genomic_DNA"/>
</dbReference>
<evidence type="ECO:0000256" key="1">
    <source>
        <dbReference type="SAM" id="MobiDB-lite"/>
    </source>
</evidence>
<accession>A0AAD7NPG6</accession>
<evidence type="ECO:0000313" key="5">
    <source>
        <dbReference type="Proteomes" id="UP001215598"/>
    </source>
</evidence>
<comment type="caution">
    <text evidence="4">The sequence shown here is derived from an EMBL/GenBank/DDBJ whole genome shotgun (WGS) entry which is preliminary data.</text>
</comment>
<proteinExistence type="predicted"/>
<keyword evidence="3" id="KW-0732">Signal</keyword>
<gene>
    <name evidence="4" type="ORF">B0H16DRAFT_1517018</name>
</gene>
<keyword evidence="5" id="KW-1185">Reference proteome</keyword>
<feature type="compositionally biased region" description="Polar residues" evidence="1">
    <location>
        <begin position="308"/>
        <end position="326"/>
    </location>
</feature>
<dbReference type="AlphaFoldDB" id="A0AAD7NPG6"/>
<feature type="transmembrane region" description="Helical" evidence="2">
    <location>
        <begin position="209"/>
        <end position="232"/>
    </location>
</feature>
<evidence type="ECO:0000313" key="4">
    <source>
        <dbReference type="EMBL" id="KAJ7770006.1"/>
    </source>
</evidence>
<feature type="signal peptide" evidence="3">
    <location>
        <begin position="1"/>
        <end position="25"/>
    </location>
</feature>
<reference evidence="4" key="1">
    <citation type="submission" date="2023-03" db="EMBL/GenBank/DDBJ databases">
        <title>Massive genome expansion in bonnet fungi (Mycena s.s.) driven by repeated elements and novel gene families across ecological guilds.</title>
        <authorList>
            <consortium name="Lawrence Berkeley National Laboratory"/>
            <person name="Harder C.B."/>
            <person name="Miyauchi S."/>
            <person name="Viragh M."/>
            <person name="Kuo A."/>
            <person name="Thoen E."/>
            <person name="Andreopoulos B."/>
            <person name="Lu D."/>
            <person name="Skrede I."/>
            <person name="Drula E."/>
            <person name="Henrissat B."/>
            <person name="Morin E."/>
            <person name="Kohler A."/>
            <person name="Barry K."/>
            <person name="LaButti K."/>
            <person name="Morin E."/>
            <person name="Salamov A."/>
            <person name="Lipzen A."/>
            <person name="Mereny Z."/>
            <person name="Hegedus B."/>
            <person name="Baldrian P."/>
            <person name="Stursova M."/>
            <person name="Weitz H."/>
            <person name="Taylor A."/>
            <person name="Grigoriev I.V."/>
            <person name="Nagy L.G."/>
            <person name="Martin F."/>
            <person name="Kauserud H."/>
        </authorList>
    </citation>
    <scope>NUCLEOTIDE SEQUENCE</scope>
    <source>
        <strain evidence="4">CBHHK182m</strain>
    </source>
</reference>
<keyword evidence="2" id="KW-1133">Transmembrane helix</keyword>
<organism evidence="4 5">
    <name type="scientific">Mycena metata</name>
    <dbReference type="NCBI Taxonomy" id="1033252"/>
    <lineage>
        <taxon>Eukaryota</taxon>
        <taxon>Fungi</taxon>
        <taxon>Dikarya</taxon>
        <taxon>Basidiomycota</taxon>
        <taxon>Agaricomycotina</taxon>
        <taxon>Agaricomycetes</taxon>
        <taxon>Agaricomycetidae</taxon>
        <taxon>Agaricales</taxon>
        <taxon>Marasmiineae</taxon>
        <taxon>Mycenaceae</taxon>
        <taxon>Mycena</taxon>
    </lineage>
</organism>
<feature type="chain" id="PRO_5042226922" description="Transmembrane protein" evidence="3">
    <location>
        <begin position="26"/>
        <end position="482"/>
    </location>
</feature>
<sequence>MPWTFPSLFWASFVVLTVYTTLTAGQANRTLDDFSPQIVYTPAAAVTHLNTTGFDVTKLYNGTIGIMNASASTSDTVNMTMQFTGTAVWLFLAKPPTTDTFSTSFTIFLDGVDVNDDAEISVPGGAEYADLAYSNTDLHLAQHSVVLSTSGVVYFDYGVFTSNNPEAETTIPPVQPPSSSASSSTKSKVTGQPPAESQPAVPKKSTSHVAAIAGAAVCIALVFGGGVALLLLCRRRRTRSSAITPSTYGHQGGLNSSSNPYSGEAVYRSYPAVPTSEAALLQRVPTSTSPGSRSGYTPSPSPAMINQPPYQFQSQSQRSPQTQFKQRPNHQHHQDEYPPQHYPPSSQLQNPFQSHSPYNNLSADQPYGQQHESAVQRMLAEQRAIEAEYARPTAWIVDQKAPVDVDVRTPVEQHLVPSPDTRSISPGRSASTPYGHGGDPLLSNMAAEMVALRAQVARLEGGRHGGGGGGGMDSELPPPAYD</sequence>
<keyword evidence="2" id="KW-0472">Membrane</keyword>